<reference evidence="2 3" key="1">
    <citation type="submission" date="2023-04" db="EMBL/GenBank/DDBJ databases">
        <title>Funneling lignin-derived compounds into biodiesel using alkali-halophilic Citricoccus sp. P2.</title>
        <authorList>
            <person name="Luo C.-B."/>
        </authorList>
    </citation>
    <scope>NUCLEOTIDE SEQUENCE [LARGE SCALE GENOMIC DNA]</scope>
    <source>
        <strain evidence="2 3">P2</strain>
    </source>
</reference>
<protein>
    <submittedName>
        <fullName evidence="2">GNAT family N-acetyltransferase</fullName>
    </submittedName>
</protein>
<name>A0ABY8H291_9MICC</name>
<keyword evidence="3" id="KW-1185">Reference proteome</keyword>
<dbReference type="PROSITE" id="PS51186">
    <property type="entry name" value="GNAT"/>
    <property type="match status" value="1"/>
</dbReference>
<evidence type="ECO:0000313" key="3">
    <source>
        <dbReference type="Proteomes" id="UP001219037"/>
    </source>
</evidence>
<dbReference type="Proteomes" id="UP001219037">
    <property type="component" value="Chromosome"/>
</dbReference>
<dbReference type="Gene3D" id="3.40.630.30">
    <property type="match status" value="1"/>
</dbReference>
<proteinExistence type="predicted"/>
<evidence type="ECO:0000313" key="2">
    <source>
        <dbReference type="EMBL" id="WFP15245.1"/>
    </source>
</evidence>
<organism evidence="2 3">
    <name type="scientific">Citricoccus muralis</name>
    <dbReference type="NCBI Taxonomy" id="169134"/>
    <lineage>
        <taxon>Bacteria</taxon>
        <taxon>Bacillati</taxon>
        <taxon>Actinomycetota</taxon>
        <taxon>Actinomycetes</taxon>
        <taxon>Micrococcales</taxon>
        <taxon>Micrococcaceae</taxon>
        <taxon>Citricoccus</taxon>
    </lineage>
</organism>
<dbReference type="Pfam" id="PF00583">
    <property type="entry name" value="Acetyltransf_1"/>
    <property type="match status" value="1"/>
</dbReference>
<accession>A0ABY8H291</accession>
<feature type="domain" description="N-acetyltransferase" evidence="1">
    <location>
        <begin position="45"/>
        <end position="193"/>
    </location>
</feature>
<dbReference type="RefSeq" id="WP_278155811.1">
    <property type="nucleotide sequence ID" value="NZ_CP121252.1"/>
</dbReference>
<evidence type="ECO:0000259" key="1">
    <source>
        <dbReference type="PROSITE" id="PS51186"/>
    </source>
</evidence>
<dbReference type="EMBL" id="CP121252">
    <property type="protein sequence ID" value="WFP15245.1"/>
    <property type="molecule type" value="Genomic_DNA"/>
</dbReference>
<gene>
    <name evidence="2" type="ORF">P8192_07305</name>
</gene>
<dbReference type="CDD" id="cd04301">
    <property type="entry name" value="NAT_SF"/>
    <property type="match status" value="1"/>
</dbReference>
<dbReference type="InterPro" id="IPR000182">
    <property type="entry name" value="GNAT_dom"/>
</dbReference>
<dbReference type="InterPro" id="IPR016181">
    <property type="entry name" value="Acyl_CoA_acyltransferase"/>
</dbReference>
<dbReference type="SUPFAM" id="SSF55729">
    <property type="entry name" value="Acyl-CoA N-acyltransferases (Nat)"/>
    <property type="match status" value="1"/>
</dbReference>
<sequence>MEVASSNLVIRSDNPVGITDIGEIGGDFSFRLISISEDSAEMKARTHRDAEGSLLDDFLYLAIHVPPGDPMPPRSITKTPELSRFVSNFGHAGDVALVAEDCGKLVGAAWSRLFPDEEPAYGTIDAATPNLALAVAPEHRRNGLGTALLEGLFRKLTEARYSRVSLSVDTTNRHNDSKNTWGLLPIMSRSQNG</sequence>